<evidence type="ECO:0000313" key="1">
    <source>
        <dbReference type="EMBL" id="CCO13718.1"/>
    </source>
</evidence>
<organism evidence="1">
    <name type="scientific">Homo sapiens</name>
    <name type="common">Human</name>
    <dbReference type="NCBI Taxonomy" id="9606"/>
    <lineage>
        <taxon>Eukaryota</taxon>
        <taxon>Metazoa</taxon>
        <taxon>Chordata</taxon>
        <taxon>Craniata</taxon>
        <taxon>Vertebrata</taxon>
        <taxon>Euteleostomi</taxon>
        <taxon>Mammalia</taxon>
        <taxon>Eutheria</taxon>
        <taxon>Euarchontoglires</taxon>
        <taxon>Primates</taxon>
        <taxon>Haplorrhini</taxon>
        <taxon>Catarrhini</taxon>
        <taxon>Hominidae</taxon>
        <taxon>Homo</taxon>
    </lineage>
</organism>
<protein>
    <submittedName>
        <fullName evidence="1">Alternative protein DHRS1</fullName>
    </submittedName>
</protein>
<sequence length="41" mass="4388">MSPMVWAKLRVTSWLLTVPTSCGAMGSAVCLCGRGLCRQNC</sequence>
<accession>L0R4X0</accession>
<dbReference type="ChiTaRS" id="DHRS1">
    <property type="organism name" value="human"/>
</dbReference>
<gene>
    <name evidence="1" type="primary">DHRS1</name>
</gene>
<name>L0R4X0_HUMAN</name>
<dbReference type="OrthoDB" id="1933717at2759"/>
<proteinExistence type="predicted"/>
<dbReference type="AlphaFoldDB" id="L0R4X0"/>
<dbReference type="EMBL" id="HF548007">
    <property type="protein sequence ID" value="CCO13718.1"/>
    <property type="molecule type" value="Genomic_DNA"/>
</dbReference>
<reference evidence="1" key="1">
    <citation type="submission" date="2012-10" db="EMBL/GenBank/DDBJ databases">
        <title>Direct identification of alternative open reading frame translation products in human.</title>
        <authorList>
            <person name="Vanderperre B."/>
            <person name="Lucier J.-F."/>
            <person name="Motard J."/>
            <person name="Tremblay G."/>
            <person name="Vanderperre S."/>
            <person name="Wisztorski M."/>
            <person name="Salzet M."/>
            <person name="Boisvert F.-M."/>
            <person name="Roucou X."/>
        </authorList>
    </citation>
    <scope>NUCLEOTIDE SEQUENCE</scope>
</reference>